<evidence type="ECO:0000256" key="11">
    <source>
        <dbReference type="ARBA" id="ARBA00075328"/>
    </source>
</evidence>
<evidence type="ECO:0000256" key="7">
    <source>
        <dbReference type="ARBA" id="ARBA00063809"/>
    </source>
</evidence>
<proteinExistence type="inferred from homology"/>
<organism evidence="14 15">
    <name type="scientific">Iodidimonas gelatinilytica</name>
    <dbReference type="NCBI Taxonomy" id="1236966"/>
    <lineage>
        <taxon>Bacteria</taxon>
        <taxon>Pseudomonadati</taxon>
        <taxon>Pseudomonadota</taxon>
        <taxon>Alphaproteobacteria</taxon>
        <taxon>Iodidimonadales</taxon>
        <taxon>Iodidimonadaceae</taxon>
        <taxon>Iodidimonas</taxon>
    </lineage>
</organism>
<evidence type="ECO:0000256" key="2">
    <source>
        <dbReference type="ARBA" id="ARBA00022679"/>
    </source>
</evidence>
<dbReference type="PANTHER" id="PTHR10953">
    <property type="entry name" value="UBIQUITIN-ACTIVATING ENZYME E1"/>
    <property type="match status" value="1"/>
</dbReference>
<reference evidence="14 15" key="1">
    <citation type="submission" date="2019-09" db="EMBL/GenBank/DDBJ databases">
        <title>NBRP : Genome information of microbial organism related human and environment.</title>
        <authorList>
            <person name="Hattori M."/>
            <person name="Oshima K."/>
            <person name="Inaba H."/>
            <person name="Suda W."/>
            <person name="Sakamoto M."/>
            <person name="Iino T."/>
            <person name="Kitahara M."/>
            <person name="Oshida Y."/>
            <person name="Iida T."/>
            <person name="Kudo T."/>
            <person name="Itoh T."/>
            <person name="Ohkuma M."/>
        </authorList>
    </citation>
    <scope>NUCLEOTIDE SEQUENCE [LARGE SCALE GENOMIC DNA]</scope>
    <source>
        <strain evidence="14 15">Hi-2</strain>
    </source>
</reference>
<dbReference type="GO" id="GO:0008641">
    <property type="term" value="F:ubiquitin-like modifier activating enzyme activity"/>
    <property type="evidence" value="ECO:0007669"/>
    <property type="project" value="InterPro"/>
</dbReference>
<sequence length="255" mass="26470">MGLSNDQLDRYARHIVLHDVGGTGQMRLLKARVALVGAGGIGSPAGLYLAAAGVGHLTILDDDHVALSNLQRQVLYSTKDVGLAKGTVAATRLKALNPDIEISARPVRLTDDNAVDLLAGHDLVLDGSDSYKTRLAVNRAAVALGIPLVSAALGPFEGQLSVFKGYDPALPCYQCLVPSIPPDEEAQSCTALGILGAVAGVMGSWAALEVLREITGVGESLAGRLLLFDAKSTRTRTVGLRKDPACPACAAPLCL</sequence>
<dbReference type="RefSeq" id="WP_150001239.1">
    <property type="nucleotide sequence ID" value="NZ_BKCL01000012.1"/>
</dbReference>
<dbReference type="SUPFAM" id="SSF69572">
    <property type="entry name" value="Activating enzymes of the ubiquitin-like proteins"/>
    <property type="match status" value="1"/>
</dbReference>
<keyword evidence="3" id="KW-0547">Nucleotide-binding</keyword>
<dbReference type="GO" id="GO:0004792">
    <property type="term" value="F:thiosulfate-cyanide sulfurtransferase activity"/>
    <property type="evidence" value="ECO:0007669"/>
    <property type="project" value="TreeGrafter"/>
</dbReference>
<comment type="similarity">
    <text evidence="1">Belongs to the HesA/MoeB/ThiF family.</text>
</comment>
<comment type="subunit">
    <text evidence="7">Homodimer. Forms a stable heterotetrameric complex of 2 MoeB and 2 MoaD during adenylation of MoaD.</text>
</comment>
<protein>
    <recommendedName>
        <fullName evidence="9">Molybdopterin-synthase adenylyltransferase</fullName>
        <ecNumber evidence="8">2.7.7.80</ecNumber>
    </recommendedName>
    <alternativeName>
        <fullName evidence="12">MoaD protein adenylase</fullName>
    </alternativeName>
    <alternativeName>
        <fullName evidence="10">Molybdopterin-converting factor subunit 1 adenylase</fullName>
    </alternativeName>
    <alternativeName>
        <fullName evidence="11">Sulfur carrier protein MoaD adenylyltransferase</fullName>
    </alternativeName>
</protein>
<dbReference type="GO" id="GO:0005524">
    <property type="term" value="F:ATP binding"/>
    <property type="evidence" value="ECO:0007669"/>
    <property type="project" value="UniProtKB-KW"/>
</dbReference>
<dbReference type="NCBIfam" id="NF004281">
    <property type="entry name" value="PRK05690.1"/>
    <property type="match status" value="1"/>
</dbReference>
<comment type="catalytic activity">
    <reaction evidence="5">
        <text>[molybdopterin-synthase sulfur-carrier protein]-C-terminal Gly-Gly + ATP + H(+) = [molybdopterin-synthase sulfur-carrier protein]-C-terminal Gly-Gly-AMP + diphosphate</text>
        <dbReference type="Rhea" id="RHEA:43616"/>
        <dbReference type="Rhea" id="RHEA-COMP:12159"/>
        <dbReference type="Rhea" id="RHEA-COMP:12202"/>
        <dbReference type="ChEBI" id="CHEBI:15378"/>
        <dbReference type="ChEBI" id="CHEBI:30616"/>
        <dbReference type="ChEBI" id="CHEBI:33019"/>
        <dbReference type="ChEBI" id="CHEBI:90618"/>
        <dbReference type="ChEBI" id="CHEBI:90778"/>
        <dbReference type="EC" id="2.7.7.80"/>
    </reaction>
</comment>
<evidence type="ECO:0000256" key="4">
    <source>
        <dbReference type="ARBA" id="ARBA00022840"/>
    </source>
</evidence>
<evidence type="ECO:0000256" key="12">
    <source>
        <dbReference type="ARBA" id="ARBA00078531"/>
    </source>
</evidence>
<evidence type="ECO:0000256" key="6">
    <source>
        <dbReference type="ARBA" id="ARBA00055169"/>
    </source>
</evidence>
<dbReference type="AlphaFoldDB" id="A0A5A7MTD8"/>
<dbReference type="Gene3D" id="3.40.50.720">
    <property type="entry name" value="NAD(P)-binding Rossmann-like Domain"/>
    <property type="match status" value="1"/>
</dbReference>
<evidence type="ECO:0000256" key="8">
    <source>
        <dbReference type="ARBA" id="ARBA00066884"/>
    </source>
</evidence>
<evidence type="ECO:0000313" key="14">
    <source>
        <dbReference type="EMBL" id="GEQ99076.1"/>
    </source>
</evidence>
<evidence type="ECO:0000256" key="3">
    <source>
        <dbReference type="ARBA" id="ARBA00022741"/>
    </source>
</evidence>
<gene>
    <name evidence="14" type="primary">moeB</name>
    <name evidence="14" type="ORF">JCM17844_27130</name>
</gene>
<keyword evidence="4" id="KW-0067">ATP-binding</keyword>
<dbReference type="GO" id="GO:0061605">
    <property type="term" value="F:molybdopterin-synthase adenylyltransferase activity"/>
    <property type="evidence" value="ECO:0007669"/>
    <property type="project" value="UniProtKB-EC"/>
</dbReference>
<dbReference type="InterPro" id="IPR035985">
    <property type="entry name" value="Ubiquitin-activating_enz"/>
</dbReference>
<evidence type="ECO:0000259" key="13">
    <source>
        <dbReference type="Pfam" id="PF00899"/>
    </source>
</evidence>
<dbReference type="Pfam" id="PF00899">
    <property type="entry name" value="ThiF"/>
    <property type="match status" value="1"/>
</dbReference>
<keyword evidence="2" id="KW-0808">Transferase</keyword>
<dbReference type="FunFam" id="3.40.50.720:FF:000033">
    <property type="entry name" value="Adenylyltransferase and sulfurtransferase MOCS3"/>
    <property type="match status" value="1"/>
</dbReference>
<dbReference type="Proteomes" id="UP000322084">
    <property type="component" value="Unassembled WGS sequence"/>
</dbReference>
<dbReference type="InterPro" id="IPR045886">
    <property type="entry name" value="ThiF/MoeB/HesA"/>
</dbReference>
<dbReference type="GO" id="GO:0008146">
    <property type="term" value="F:sulfotransferase activity"/>
    <property type="evidence" value="ECO:0007669"/>
    <property type="project" value="TreeGrafter"/>
</dbReference>
<dbReference type="EC" id="2.7.7.80" evidence="8"/>
<evidence type="ECO:0000256" key="10">
    <source>
        <dbReference type="ARBA" id="ARBA00075110"/>
    </source>
</evidence>
<dbReference type="GO" id="GO:0005829">
    <property type="term" value="C:cytosol"/>
    <property type="evidence" value="ECO:0007669"/>
    <property type="project" value="TreeGrafter"/>
</dbReference>
<comment type="function">
    <text evidence="6">Catalyzes the adenylation by ATP of the carboxyl group of the C-terminal glycine of sulfur carrier protein MoaD.</text>
</comment>
<dbReference type="InterPro" id="IPR000594">
    <property type="entry name" value="ThiF_NAD_FAD-bd"/>
</dbReference>
<evidence type="ECO:0000313" key="15">
    <source>
        <dbReference type="Proteomes" id="UP000322084"/>
    </source>
</evidence>
<dbReference type="CDD" id="cd00757">
    <property type="entry name" value="ThiF_MoeB_HesA_family"/>
    <property type="match status" value="1"/>
</dbReference>
<dbReference type="EMBL" id="BKCL01000012">
    <property type="protein sequence ID" value="GEQ99076.1"/>
    <property type="molecule type" value="Genomic_DNA"/>
</dbReference>
<evidence type="ECO:0000256" key="5">
    <source>
        <dbReference type="ARBA" id="ARBA00052218"/>
    </source>
</evidence>
<feature type="domain" description="THIF-type NAD/FAD binding fold" evidence="13">
    <location>
        <begin position="11"/>
        <end position="247"/>
    </location>
</feature>
<comment type="caution">
    <text evidence="14">The sequence shown here is derived from an EMBL/GenBank/DDBJ whole genome shotgun (WGS) entry which is preliminary data.</text>
</comment>
<name>A0A5A7MTD8_9PROT</name>
<accession>A0A5A7MTD8</accession>
<dbReference type="PANTHER" id="PTHR10953:SF102">
    <property type="entry name" value="ADENYLYLTRANSFERASE AND SULFURTRANSFERASE MOCS3"/>
    <property type="match status" value="1"/>
</dbReference>
<evidence type="ECO:0000256" key="9">
    <source>
        <dbReference type="ARBA" id="ARBA00073635"/>
    </source>
</evidence>
<evidence type="ECO:0000256" key="1">
    <source>
        <dbReference type="ARBA" id="ARBA00009919"/>
    </source>
</evidence>